<dbReference type="PANTHER" id="PTHR10724:SF7">
    <property type="entry name" value="SMALL RIBOSOMAL SUBUNIT PROTEIN BS1C"/>
    <property type="match status" value="1"/>
</dbReference>
<evidence type="ECO:0000256" key="1">
    <source>
        <dbReference type="SAM" id="MobiDB-lite"/>
    </source>
</evidence>
<feature type="non-terminal residue" evidence="2">
    <location>
        <position position="1"/>
    </location>
</feature>
<feature type="compositionally biased region" description="Acidic residues" evidence="1">
    <location>
        <begin position="224"/>
        <end position="237"/>
    </location>
</feature>
<evidence type="ECO:0000313" key="3">
    <source>
        <dbReference type="Proteomes" id="UP001341840"/>
    </source>
</evidence>
<dbReference type="Proteomes" id="UP001341840">
    <property type="component" value="Unassembled WGS sequence"/>
</dbReference>
<evidence type="ECO:0000313" key="2">
    <source>
        <dbReference type="EMBL" id="MED6121042.1"/>
    </source>
</evidence>
<feature type="region of interest" description="Disordered" evidence="1">
    <location>
        <begin position="1"/>
        <end position="27"/>
    </location>
</feature>
<accession>A0ABU6RAM3</accession>
<organism evidence="2 3">
    <name type="scientific">Stylosanthes scabra</name>
    <dbReference type="NCBI Taxonomy" id="79078"/>
    <lineage>
        <taxon>Eukaryota</taxon>
        <taxon>Viridiplantae</taxon>
        <taxon>Streptophyta</taxon>
        <taxon>Embryophyta</taxon>
        <taxon>Tracheophyta</taxon>
        <taxon>Spermatophyta</taxon>
        <taxon>Magnoliopsida</taxon>
        <taxon>eudicotyledons</taxon>
        <taxon>Gunneridae</taxon>
        <taxon>Pentapetalae</taxon>
        <taxon>rosids</taxon>
        <taxon>fabids</taxon>
        <taxon>Fabales</taxon>
        <taxon>Fabaceae</taxon>
        <taxon>Papilionoideae</taxon>
        <taxon>50 kb inversion clade</taxon>
        <taxon>dalbergioids sensu lato</taxon>
        <taxon>Dalbergieae</taxon>
        <taxon>Pterocarpus clade</taxon>
        <taxon>Stylosanthes</taxon>
    </lineage>
</organism>
<proteinExistence type="predicted"/>
<name>A0ABU6RAM3_9FABA</name>
<dbReference type="EMBL" id="JASCZI010030307">
    <property type="protein sequence ID" value="MED6121042.1"/>
    <property type="molecule type" value="Genomic_DNA"/>
</dbReference>
<gene>
    <name evidence="2" type="ORF">PIB30_026383</name>
</gene>
<dbReference type="PANTHER" id="PTHR10724">
    <property type="entry name" value="30S RIBOSOMAL PROTEIN S1"/>
    <property type="match status" value="1"/>
</dbReference>
<reference evidence="2 3" key="1">
    <citation type="journal article" date="2023" name="Plants (Basel)">
        <title>Bridging the Gap: Combining Genomics and Transcriptomics Approaches to Understand Stylosanthes scabra, an Orphan Legume from the Brazilian Caatinga.</title>
        <authorList>
            <person name="Ferreira-Neto J.R.C."/>
            <person name="da Silva M.D."/>
            <person name="Binneck E."/>
            <person name="de Melo N.F."/>
            <person name="da Silva R.H."/>
            <person name="de Melo A.L.T.M."/>
            <person name="Pandolfi V."/>
            <person name="Bustamante F.O."/>
            <person name="Brasileiro-Vidal A.C."/>
            <person name="Benko-Iseppon A.M."/>
        </authorList>
    </citation>
    <scope>NUCLEOTIDE SEQUENCE [LARGE SCALE GENOMIC DNA]</scope>
    <source>
        <tissue evidence="2">Leaves</tissue>
    </source>
</reference>
<dbReference type="InterPro" id="IPR050437">
    <property type="entry name" value="Ribos_protein_bS1-like"/>
</dbReference>
<comment type="caution">
    <text evidence="2">The sequence shown here is derived from an EMBL/GenBank/DDBJ whole genome shotgun (WGS) entry which is preliminary data.</text>
</comment>
<keyword evidence="3" id="KW-1185">Reference proteome</keyword>
<feature type="compositionally biased region" description="Basic and acidic residues" evidence="1">
    <location>
        <begin position="1"/>
        <end position="12"/>
    </location>
</feature>
<protein>
    <submittedName>
        <fullName evidence="2">Uncharacterized protein</fullName>
    </submittedName>
</protein>
<feature type="region of interest" description="Disordered" evidence="1">
    <location>
        <begin position="193"/>
        <end position="237"/>
    </location>
</feature>
<sequence length="257" mass="28627">VMVLSHDRERGRVSLSTKKLEPTPGDMIRNPKLVFEKAEEMAQTFRQRIAQAEAMARADMFRFQPESGLTLSNEGILGPLSSELPAEGVDLSEVPPAEEGFSLPHKSQQPFYTSALTHSFVTSQSYKDPFNVVAILIDEGNSSEADSQSGGGVSRNIRRLMVDLNRLPEGSSEGSIPNSNIPMTEILDSYDESVFGDPATHDYQLNHDSDNDQEDNEPVVVLQGEEDDEEEEDEVEEQGVNYFQWTQPAYAQPEMTR</sequence>